<dbReference type="EMBL" id="JBDKWZ010000013">
    <property type="protein sequence ID" value="MEN7550297.1"/>
    <property type="molecule type" value="Genomic_DNA"/>
</dbReference>
<dbReference type="RefSeq" id="WP_346823079.1">
    <property type="nucleotide sequence ID" value="NZ_JBDKWZ010000013.1"/>
</dbReference>
<dbReference type="InterPro" id="IPR045767">
    <property type="entry name" value="DUF6134"/>
</dbReference>
<keyword evidence="2" id="KW-1185">Reference proteome</keyword>
<accession>A0AAW9SA40</accession>
<sequence length="195" mass="22690">MKLLFLLLIATSGFSLEVYSQTLEYEIFKGKKSVGKLQIRRSNLAEKVRYQLESNVLISFLADFKVETQSDIVYQEGLLHASEAYIYLNDKIRETNKIRKKGNGYAVNKDDDEERILANTSIKYSVINLYYTEPVGMDKIFSERFAEYCALKKVESNVYKLTLPNGNHTIYHYRNGQCYKVEVIRPLANLEFRLI</sequence>
<gene>
    <name evidence="1" type="ORF">AAG747_20425</name>
</gene>
<evidence type="ECO:0000313" key="2">
    <source>
        <dbReference type="Proteomes" id="UP001403385"/>
    </source>
</evidence>
<reference evidence="1 2" key="1">
    <citation type="submission" date="2024-04" db="EMBL/GenBank/DDBJ databases">
        <title>Novel genus in family Flammeovirgaceae.</title>
        <authorList>
            <person name="Nguyen T.H."/>
            <person name="Vuong T.Q."/>
            <person name="Le H."/>
            <person name="Kim S.-G."/>
        </authorList>
    </citation>
    <scope>NUCLEOTIDE SEQUENCE [LARGE SCALE GENOMIC DNA]</scope>
    <source>
        <strain evidence="1 2">JCM 23209</strain>
    </source>
</reference>
<dbReference type="AlphaFoldDB" id="A0AAW9SA40"/>
<comment type="caution">
    <text evidence="1">The sequence shown here is derived from an EMBL/GenBank/DDBJ whole genome shotgun (WGS) entry which is preliminary data.</text>
</comment>
<organism evidence="1 2">
    <name type="scientific">Rapidithrix thailandica</name>
    <dbReference type="NCBI Taxonomy" id="413964"/>
    <lineage>
        <taxon>Bacteria</taxon>
        <taxon>Pseudomonadati</taxon>
        <taxon>Bacteroidota</taxon>
        <taxon>Cytophagia</taxon>
        <taxon>Cytophagales</taxon>
        <taxon>Flammeovirgaceae</taxon>
        <taxon>Rapidithrix</taxon>
    </lineage>
</organism>
<protein>
    <submittedName>
        <fullName evidence="1">DUF6134 family protein</fullName>
    </submittedName>
</protein>
<evidence type="ECO:0000313" key="1">
    <source>
        <dbReference type="EMBL" id="MEN7550297.1"/>
    </source>
</evidence>
<name>A0AAW9SA40_9BACT</name>
<dbReference type="Proteomes" id="UP001403385">
    <property type="component" value="Unassembled WGS sequence"/>
</dbReference>
<proteinExistence type="predicted"/>
<dbReference type="Pfam" id="PF19630">
    <property type="entry name" value="DUF6134"/>
    <property type="match status" value="1"/>
</dbReference>